<keyword evidence="1" id="KW-0418">Kinase</keyword>
<organism evidence="1 2">
    <name type="scientific">Nocardioides zeae</name>
    <dbReference type="NCBI Taxonomy" id="1457234"/>
    <lineage>
        <taxon>Bacteria</taxon>
        <taxon>Bacillati</taxon>
        <taxon>Actinomycetota</taxon>
        <taxon>Actinomycetes</taxon>
        <taxon>Propionibacteriales</taxon>
        <taxon>Nocardioidaceae</taxon>
        <taxon>Nocardioides</taxon>
    </lineage>
</organism>
<protein>
    <submittedName>
        <fullName evidence="1">Aminoglycoside phosphotransferase (APT) family kinase protein</fullName>
    </submittedName>
</protein>
<dbReference type="EMBL" id="JAVIZJ010000009">
    <property type="protein sequence ID" value="MDR6211474.1"/>
    <property type="molecule type" value="Genomic_DNA"/>
</dbReference>
<reference evidence="1" key="1">
    <citation type="submission" date="2023-08" db="EMBL/GenBank/DDBJ databases">
        <title>Functional and genomic diversity of the sorghum phyllosphere microbiome.</title>
        <authorList>
            <person name="Shade A."/>
        </authorList>
    </citation>
    <scope>NUCLEOTIDE SEQUENCE</scope>
    <source>
        <strain evidence="1">SORGH_AS_0885</strain>
    </source>
</reference>
<keyword evidence="2" id="KW-1185">Reference proteome</keyword>
<comment type="caution">
    <text evidence="1">The sequence shown here is derived from an EMBL/GenBank/DDBJ whole genome shotgun (WGS) entry which is preliminary data.</text>
</comment>
<evidence type="ECO:0000313" key="1">
    <source>
        <dbReference type="EMBL" id="MDR6211474.1"/>
    </source>
</evidence>
<proteinExistence type="predicted"/>
<dbReference type="Proteomes" id="UP001261666">
    <property type="component" value="Unassembled WGS sequence"/>
</dbReference>
<gene>
    <name evidence="1" type="ORF">QE364_003198</name>
</gene>
<keyword evidence="1" id="KW-0808">Transferase</keyword>
<name>A0ACC6ILA0_9ACTN</name>
<accession>A0ACC6ILA0</accession>
<sequence length="367" mass="38107">MLTTTPTPATTGFPAIRAEVAAAGLDLERAQPRSGTHLLLHLREPATGGGPGGDLVPGQWFADAEEADRVARRTAAVAPPGAVERRGDHVVVQRCGADRRLPELAPLVAAPGTHLVAHRPERRAVVRVDRGDAPPHFVKVLRGDRAAGAAATLEHLAGAGLPVPRVRPGAPPSLLVTEALPGTTLHDLLATGAIVTATDVQAVGALVRRLHEVAPPAGTPRHDAGDEAELTGRAVGLAAAYGLGVPAGLHDAVARLAAVPAPERSVLLHRDLHDKQLLRDPATGAWSLLDLDLLALGDPALDLANMVVHLELRARQGLLDPTAVERWSAALLEGYGADERTRVAVDAHAAVARVRLAAVYAFRPGGG</sequence>
<evidence type="ECO:0000313" key="2">
    <source>
        <dbReference type="Proteomes" id="UP001261666"/>
    </source>
</evidence>